<dbReference type="PRINTS" id="PR00171">
    <property type="entry name" value="SUGRTRNSPORT"/>
</dbReference>
<evidence type="ECO:0000313" key="11">
    <source>
        <dbReference type="EMBL" id="KAF2646259.1"/>
    </source>
</evidence>
<dbReference type="PANTHER" id="PTHR48022">
    <property type="entry name" value="PLASTIDIC GLUCOSE TRANSPORTER 4"/>
    <property type="match status" value="1"/>
</dbReference>
<dbReference type="InterPro" id="IPR005829">
    <property type="entry name" value="Sugar_transporter_CS"/>
</dbReference>
<feature type="transmembrane region" description="Helical" evidence="9">
    <location>
        <begin position="385"/>
        <end position="409"/>
    </location>
</feature>
<feature type="region of interest" description="Disordered" evidence="8">
    <location>
        <begin position="508"/>
        <end position="527"/>
    </location>
</feature>
<organism evidence="11 12">
    <name type="scientific">Massarina eburnea CBS 473.64</name>
    <dbReference type="NCBI Taxonomy" id="1395130"/>
    <lineage>
        <taxon>Eukaryota</taxon>
        <taxon>Fungi</taxon>
        <taxon>Dikarya</taxon>
        <taxon>Ascomycota</taxon>
        <taxon>Pezizomycotina</taxon>
        <taxon>Dothideomycetes</taxon>
        <taxon>Pleosporomycetidae</taxon>
        <taxon>Pleosporales</taxon>
        <taxon>Massarineae</taxon>
        <taxon>Massarinaceae</taxon>
        <taxon>Massarina</taxon>
    </lineage>
</organism>
<dbReference type="InterPro" id="IPR036259">
    <property type="entry name" value="MFS_trans_sf"/>
</dbReference>
<dbReference type="PROSITE" id="PS50850">
    <property type="entry name" value="MFS"/>
    <property type="match status" value="1"/>
</dbReference>
<dbReference type="InterPro" id="IPR005828">
    <property type="entry name" value="MFS_sugar_transport-like"/>
</dbReference>
<dbReference type="SUPFAM" id="SSF103473">
    <property type="entry name" value="MFS general substrate transporter"/>
    <property type="match status" value="1"/>
</dbReference>
<dbReference type="OrthoDB" id="508119at2759"/>
<dbReference type="AlphaFoldDB" id="A0A6A6SEQ3"/>
<evidence type="ECO:0000256" key="2">
    <source>
        <dbReference type="ARBA" id="ARBA00010992"/>
    </source>
</evidence>
<gene>
    <name evidence="11" type="ORF">P280DRAFT_464497</name>
</gene>
<accession>A0A6A6SEQ3</accession>
<feature type="domain" description="Major facilitator superfamily (MFS) profile" evidence="10">
    <location>
        <begin position="22"/>
        <end position="475"/>
    </location>
</feature>
<evidence type="ECO:0000256" key="9">
    <source>
        <dbReference type="SAM" id="Phobius"/>
    </source>
</evidence>
<dbReference type="NCBIfam" id="TIGR00879">
    <property type="entry name" value="SP"/>
    <property type="match status" value="1"/>
</dbReference>
<evidence type="ECO:0000256" key="1">
    <source>
        <dbReference type="ARBA" id="ARBA00004141"/>
    </source>
</evidence>
<feature type="transmembrane region" description="Helical" evidence="9">
    <location>
        <begin position="421"/>
        <end position="438"/>
    </location>
</feature>
<dbReference type="Pfam" id="PF00083">
    <property type="entry name" value="Sugar_tr"/>
    <property type="match status" value="1"/>
</dbReference>
<feature type="transmembrane region" description="Helical" evidence="9">
    <location>
        <begin position="158"/>
        <end position="180"/>
    </location>
</feature>
<feature type="transmembrane region" description="Helical" evidence="9">
    <location>
        <begin position="65"/>
        <end position="86"/>
    </location>
</feature>
<name>A0A6A6SEQ3_9PLEO</name>
<comment type="subcellular location">
    <subcellularLocation>
        <location evidence="1">Membrane</location>
        <topology evidence="1">Multi-pass membrane protein</topology>
    </subcellularLocation>
</comment>
<keyword evidence="6 9" id="KW-0472">Membrane</keyword>
<dbReference type="InterPro" id="IPR020846">
    <property type="entry name" value="MFS_dom"/>
</dbReference>
<dbReference type="PROSITE" id="PS00217">
    <property type="entry name" value="SUGAR_TRANSPORT_2"/>
    <property type="match status" value="1"/>
</dbReference>
<feature type="transmembrane region" description="Helical" evidence="9">
    <location>
        <begin position="125"/>
        <end position="146"/>
    </location>
</feature>
<feature type="transmembrane region" description="Helical" evidence="9">
    <location>
        <begin position="349"/>
        <end position="365"/>
    </location>
</feature>
<feature type="transmembrane region" description="Helical" evidence="9">
    <location>
        <begin position="98"/>
        <end position="119"/>
    </location>
</feature>
<dbReference type="Gene3D" id="1.20.1250.20">
    <property type="entry name" value="MFS general substrate transporter like domains"/>
    <property type="match status" value="1"/>
</dbReference>
<evidence type="ECO:0000256" key="5">
    <source>
        <dbReference type="ARBA" id="ARBA00022989"/>
    </source>
</evidence>
<feature type="transmembrane region" description="Helical" evidence="9">
    <location>
        <begin position="192"/>
        <end position="212"/>
    </location>
</feature>
<protein>
    <submittedName>
        <fullName evidence="11">General substrate transporter</fullName>
    </submittedName>
</protein>
<dbReference type="GO" id="GO:0016020">
    <property type="term" value="C:membrane"/>
    <property type="evidence" value="ECO:0007669"/>
    <property type="project" value="UniProtKB-SubCell"/>
</dbReference>
<comment type="similarity">
    <text evidence="2 7">Belongs to the major facilitator superfamily. Sugar transporter (TC 2.A.1.1) family.</text>
</comment>
<feature type="transmembrane region" description="Helical" evidence="9">
    <location>
        <begin position="450"/>
        <end position="471"/>
    </location>
</feature>
<keyword evidence="12" id="KW-1185">Reference proteome</keyword>
<evidence type="ECO:0000256" key="8">
    <source>
        <dbReference type="SAM" id="MobiDB-lite"/>
    </source>
</evidence>
<evidence type="ECO:0000259" key="10">
    <source>
        <dbReference type="PROSITE" id="PS50850"/>
    </source>
</evidence>
<evidence type="ECO:0000256" key="4">
    <source>
        <dbReference type="ARBA" id="ARBA00022692"/>
    </source>
</evidence>
<dbReference type="InterPro" id="IPR003663">
    <property type="entry name" value="Sugar/inositol_transpt"/>
</dbReference>
<sequence length="538" mass="58844">MAKFDFGEVWRDIKAYRRVYLLTAVASFGGMLFGWDTGLIGGVLTMDAFQHSFSLDKHSPDFSSLQGNIVSVLQAGCFFGALSSFYVSDTFGRKKALIIADIIFLVGSIVQTTCAINTTSLAQLYVGRVIGGFGVGLISAVVPTYIAENANKEIRGRCIGCMQLFNVTGICLSFFVNYGISIQIRTLSSAKWRIPFALQMLPGAILLIGIVFQNESPRWLVEKNRLREAGKALAKVRSKPVDDADVIQELDEIVTDFQGHERLPLTAQFKTACSSKRMFYQSSFAVILMFCQQWTGTNSLNYYSPQVFQSIGLAGTSATLFATGVYGIVKIVVTAIGLMAFTEQLGRKWSLIIGSIGQAFAMFYIGINQAVNPVKEGDALSGNSIFAIICVYLFVVFYSFGWGPIPFILSSECSPNHVRSFIMAAALGTQWLFNFVIAKLTPLMLDEISYGTFLLFGSCCIVMGVYTVLCVPETKNVPLESIHHLFEGSIIRGAVRDTVPRLSRAKQLQHHHVTNDAGPETGRAGPKGVAAHIEEAQA</sequence>
<evidence type="ECO:0000256" key="3">
    <source>
        <dbReference type="ARBA" id="ARBA00022448"/>
    </source>
</evidence>
<dbReference type="GO" id="GO:0005351">
    <property type="term" value="F:carbohydrate:proton symporter activity"/>
    <property type="evidence" value="ECO:0007669"/>
    <property type="project" value="TreeGrafter"/>
</dbReference>
<keyword evidence="5 9" id="KW-1133">Transmembrane helix</keyword>
<reference evidence="11" key="1">
    <citation type="journal article" date="2020" name="Stud. Mycol.">
        <title>101 Dothideomycetes genomes: a test case for predicting lifestyles and emergence of pathogens.</title>
        <authorList>
            <person name="Haridas S."/>
            <person name="Albert R."/>
            <person name="Binder M."/>
            <person name="Bloem J."/>
            <person name="Labutti K."/>
            <person name="Salamov A."/>
            <person name="Andreopoulos B."/>
            <person name="Baker S."/>
            <person name="Barry K."/>
            <person name="Bills G."/>
            <person name="Bluhm B."/>
            <person name="Cannon C."/>
            <person name="Castanera R."/>
            <person name="Culley D."/>
            <person name="Daum C."/>
            <person name="Ezra D."/>
            <person name="Gonzalez J."/>
            <person name="Henrissat B."/>
            <person name="Kuo A."/>
            <person name="Liang C."/>
            <person name="Lipzen A."/>
            <person name="Lutzoni F."/>
            <person name="Magnuson J."/>
            <person name="Mondo S."/>
            <person name="Nolan M."/>
            <person name="Ohm R."/>
            <person name="Pangilinan J."/>
            <person name="Park H.-J."/>
            <person name="Ramirez L."/>
            <person name="Alfaro M."/>
            <person name="Sun H."/>
            <person name="Tritt A."/>
            <person name="Yoshinaga Y."/>
            <person name="Zwiers L.-H."/>
            <person name="Turgeon B."/>
            <person name="Goodwin S."/>
            <person name="Spatafora J."/>
            <person name="Crous P."/>
            <person name="Grigoriev I."/>
        </authorList>
    </citation>
    <scope>NUCLEOTIDE SEQUENCE</scope>
    <source>
        <strain evidence="11">CBS 473.64</strain>
    </source>
</reference>
<evidence type="ECO:0000256" key="7">
    <source>
        <dbReference type="RuleBase" id="RU003346"/>
    </source>
</evidence>
<dbReference type="InterPro" id="IPR050360">
    <property type="entry name" value="MFS_Sugar_Transporters"/>
</dbReference>
<dbReference type="EMBL" id="MU006776">
    <property type="protein sequence ID" value="KAF2646259.1"/>
    <property type="molecule type" value="Genomic_DNA"/>
</dbReference>
<evidence type="ECO:0000313" key="12">
    <source>
        <dbReference type="Proteomes" id="UP000799753"/>
    </source>
</evidence>
<keyword evidence="3 7" id="KW-0813">Transport</keyword>
<proteinExistence type="inferred from homology"/>
<dbReference type="FunFam" id="1.20.1250.20:FF:000026">
    <property type="entry name" value="MFS quinate transporter QutD"/>
    <property type="match status" value="1"/>
</dbReference>
<feature type="transmembrane region" description="Helical" evidence="9">
    <location>
        <begin position="278"/>
        <end position="295"/>
    </location>
</feature>
<feature type="transmembrane region" description="Helical" evidence="9">
    <location>
        <begin position="20"/>
        <end position="45"/>
    </location>
</feature>
<keyword evidence="4 9" id="KW-0812">Transmembrane</keyword>
<dbReference type="Proteomes" id="UP000799753">
    <property type="component" value="Unassembled WGS sequence"/>
</dbReference>
<dbReference type="PANTHER" id="PTHR48022:SF81">
    <property type="entry name" value="MAJOR FACILITATOR SUPERFAMILY (MFS) PROFILE DOMAIN-CONTAINING PROTEIN"/>
    <property type="match status" value="1"/>
</dbReference>
<evidence type="ECO:0000256" key="6">
    <source>
        <dbReference type="ARBA" id="ARBA00023136"/>
    </source>
</evidence>
<feature type="transmembrane region" description="Helical" evidence="9">
    <location>
        <begin position="307"/>
        <end position="329"/>
    </location>
</feature>